<dbReference type="PROSITE" id="PS50851">
    <property type="entry name" value="CHEW"/>
    <property type="match status" value="1"/>
</dbReference>
<dbReference type="SMART" id="SM00260">
    <property type="entry name" value="CheW"/>
    <property type="match status" value="1"/>
</dbReference>
<evidence type="ECO:0000259" key="1">
    <source>
        <dbReference type="PROSITE" id="PS50851"/>
    </source>
</evidence>
<dbReference type="GO" id="GO:0005829">
    <property type="term" value="C:cytosol"/>
    <property type="evidence" value="ECO:0007669"/>
    <property type="project" value="TreeGrafter"/>
</dbReference>
<feature type="domain" description="CheW-like" evidence="1">
    <location>
        <begin position="20"/>
        <end position="163"/>
    </location>
</feature>
<sequence>MTLDKENSISMAAQDSKSDLNQYVVFNIDAEQYGIKIDKTREIIKETKITKVPNTAEHVMGVINLRGIIVPVIELSRRFGIEDDINEHLFSDAEQRIITVESEGQLLGIQVDHIEGIVWVEEEKVAPPPELEKGIREDYLRGVCARADNPLLILLDLEKTLFA</sequence>
<protein>
    <submittedName>
        <fullName evidence="2">Positive regulator of CheA protein activity (CheW)</fullName>
    </submittedName>
</protein>
<dbReference type="EMBL" id="CAUI01000023">
    <property type="protein sequence ID" value="CCU80804.1"/>
    <property type="molecule type" value="Genomic_DNA"/>
</dbReference>
<reference evidence="3" key="1">
    <citation type="journal article" date="2013" name="Genome Announc.">
        <title>Genome Sequence of Halanaerobium saccharolyticum subsp. saccharolyticum Strain DSM 6643T, a Halophilic Hydrogen-Producing Bacterium.</title>
        <authorList>
            <person name="Kivisto A."/>
            <person name="Larjo A."/>
            <person name="Ciranna A."/>
            <person name="Santala V."/>
            <person name="Roos C."/>
            <person name="Karp M."/>
        </authorList>
    </citation>
    <scope>NUCLEOTIDE SEQUENCE [LARGE SCALE GENOMIC DNA]</scope>
    <source>
        <strain evidence="3">DSM 6643</strain>
    </source>
</reference>
<dbReference type="GO" id="GO:0006935">
    <property type="term" value="P:chemotaxis"/>
    <property type="evidence" value="ECO:0007669"/>
    <property type="project" value="InterPro"/>
</dbReference>
<keyword evidence="3" id="KW-1185">Reference proteome</keyword>
<dbReference type="PANTHER" id="PTHR22617">
    <property type="entry name" value="CHEMOTAXIS SENSOR HISTIDINE KINASE-RELATED"/>
    <property type="match status" value="1"/>
</dbReference>
<dbReference type="OrthoDB" id="9794382at2"/>
<evidence type="ECO:0000313" key="2">
    <source>
        <dbReference type="EMBL" id="CCU80804.1"/>
    </source>
</evidence>
<dbReference type="PANTHER" id="PTHR22617:SF23">
    <property type="entry name" value="CHEMOTAXIS PROTEIN CHEW"/>
    <property type="match status" value="1"/>
</dbReference>
<dbReference type="eggNOG" id="COG0835">
    <property type="taxonomic scope" value="Bacteria"/>
</dbReference>
<dbReference type="InterPro" id="IPR002545">
    <property type="entry name" value="CheW-lke_dom"/>
</dbReference>
<proteinExistence type="predicted"/>
<dbReference type="FunCoup" id="M5E3K9">
    <property type="interactions" value="149"/>
</dbReference>
<comment type="caution">
    <text evidence="2">The sequence shown here is derived from an EMBL/GenBank/DDBJ whole genome shotgun (WGS) entry which is preliminary data.</text>
</comment>
<organism evidence="2 3">
    <name type="scientific">Halanaerobium saccharolyticum subsp. saccharolyticum DSM 6643</name>
    <dbReference type="NCBI Taxonomy" id="1293054"/>
    <lineage>
        <taxon>Bacteria</taxon>
        <taxon>Bacillati</taxon>
        <taxon>Bacillota</taxon>
        <taxon>Clostridia</taxon>
        <taxon>Halanaerobiales</taxon>
        <taxon>Halanaerobiaceae</taxon>
        <taxon>Halanaerobium</taxon>
    </lineage>
</organism>
<dbReference type="InParanoid" id="M5E3K9"/>
<accession>M5E3K9</accession>
<dbReference type="RefSeq" id="WP_005490075.1">
    <property type="nucleotide sequence ID" value="NZ_CAUI01000023.1"/>
</dbReference>
<dbReference type="Pfam" id="PF01584">
    <property type="entry name" value="CheW"/>
    <property type="match status" value="1"/>
</dbReference>
<dbReference type="Gene3D" id="2.40.50.180">
    <property type="entry name" value="CheA-289, Domain 4"/>
    <property type="match status" value="1"/>
</dbReference>
<dbReference type="SUPFAM" id="SSF50341">
    <property type="entry name" value="CheW-like"/>
    <property type="match status" value="1"/>
</dbReference>
<dbReference type="STRING" id="1293054.HSACCH_02323"/>
<name>M5E3K9_9FIRM</name>
<gene>
    <name evidence="2" type="ORF">HSACCH_02323</name>
</gene>
<dbReference type="AlphaFoldDB" id="M5E3K9"/>
<dbReference type="Gene3D" id="2.30.30.40">
    <property type="entry name" value="SH3 Domains"/>
    <property type="match status" value="1"/>
</dbReference>
<dbReference type="Proteomes" id="UP000012063">
    <property type="component" value="Unassembled WGS sequence"/>
</dbReference>
<dbReference type="InterPro" id="IPR036061">
    <property type="entry name" value="CheW-like_dom_sf"/>
</dbReference>
<dbReference type="GO" id="GO:0007165">
    <property type="term" value="P:signal transduction"/>
    <property type="evidence" value="ECO:0007669"/>
    <property type="project" value="InterPro"/>
</dbReference>
<evidence type="ECO:0000313" key="3">
    <source>
        <dbReference type="Proteomes" id="UP000012063"/>
    </source>
</evidence>
<dbReference type="InterPro" id="IPR039315">
    <property type="entry name" value="CheW"/>
</dbReference>